<feature type="region of interest" description="Disordered" evidence="4">
    <location>
        <begin position="138"/>
        <end position="161"/>
    </location>
</feature>
<keyword evidence="5" id="KW-0723">Serine/threonine-protein kinase</keyword>
<keyword evidence="6" id="KW-1185">Reference proteome</keyword>
<name>A0A919W3X7_9ACTN</name>
<accession>A0A919W3X7</accession>
<dbReference type="InterPro" id="IPR036770">
    <property type="entry name" value="Ankyrin_rpt-contain_sf"/>
</dbReference>
<evidence type="ECO:0000256" key="4">
    <source>
        <dbReference type="SAM" id="MobiDB-lite"/>
    </source>
</evidence>
<dbReference type="AlphaFoldDB" id="A0A919W3X7"/>
<gene>
    <name evidence="5" type="ORF">Ato02nite_050520</name>
</gene>
<dbReference type="GO" id="GO:0004674">
    <property type="term" value="F:protein serine/threonine kinase activity"/>
    <property type="evidence" value="ECO:0007669"/>
    <property type="project" value="UniProtKB-KW"/>
</dbReference>
<comment type="caution">
    <text evidence="5">The sequence shown here is derived from an EMBL/GenBank/DDBJ whole genome shotgun (WGS) entry which is preliminary data.</text>
</comment>
<evidence type="ECO:0000313" key="5">
    <source>
        <dbReference type="EMBL" id="GIM93259.1"/>
    </source>
</evidence>
<dbReference type="Pfam" id="PF12796">
    <property type="entry name" value="Ank_2"/>
    <property type="match status" value="1"/>
</dbReference>
<dbReference type="PROSITE" id="PS50297">
    <property type="entry name" value="ANK_REP_REGION"/>
    <property type="match status" value="1"/>
</dbReference>
<sequence length="161" mass="17036">MKALVHNRAVNRRRRKKLQQRLTEAAGWAGVERVVGLIRAGADPNTPGPGRSTPLYRASVQDRVDNVRVLLAAGADPNAESGTGEEGLPLCGAACWGHDRSVRVLLAAGADPNQREDNGSGRTAAQWAEAGGHRHTLELLTADHTATPGPTRRTTEAAGAR</sequence>
<keyword evidence="1" id="KW-0677">Repeat</keyword>
<evidence type="ECO:0000313" key="6">
    <source>
        <dbReference type="Proteomes" id="UP000677082"/>
    </source>
</evidence>
<evidence type="ECO:0000256" key="1">
    <source>
        <dbReference type="ARBA" id="ARBA00022737"/>
    </source>
</evidence>
<dbReference type="SUPFAM" id="SSF48403">
    <property type="entry name" value="Ankyrin repeat"/>
    <property type="match status" value="1"/>
</dbReference>
<dbReference type="Proteomes" id="UP000677082">
    <property type="component" value="Unassembled WGS sequence"/>
</dbReference>
<proteinExistence type="predicted"/>
<dbReference type="PROSITE" id="PS50088">
    <property type="entry name" value="ANK_REPEAT"/>
    <property type="match status" value="1"/>
</dbReference>
<organism evidence="5 6">
    <name type="scientific">Paractinoplanes toevensis</name>
    <dbReference type="NCBI Taxonomy" id="571911"/>
    <lineage>
        <taxon>Bacteria</taxon>
        <taxon>Bacillati</taxon>
        <taxon>Actinomycetota</taxon>
        <taxon>Actinomycetes</taxon>
        <taxon>Micromonosporales</taxon>
        <taxon>Micromonosporaceae</taxon>
        <taxon>Paractinoplanes</taxon>
    </lineage>
</organism>
<reference evidence="5 6" key="1">
    <citation type="submission" date="2021-03" db="EMBL/GenBank/DDBJ databases">
        <title>Whole genome shotgun sequence of Actinoplanes toevensis NBRC 105298.</title>
        <authorList>
            <person name="Komaki H."/>
            <person name="Tamura T."/>
        </authorList>
    </citation>
    <scope>NUCLEOTIDE SEQUENCE [LARGE SCALE GENOMIC DNA]</scope>
    <source>
        <strain evidence="5 6">NBRC 105298</strain>
    </source>
</reference>
<keyword evidence="5" id="KW-0808">Transferase</keyword>
<evidence type="ECO:0000256" key="2">
    <source>
        <dbReference type="ARBA" id="ARBA00023043"/>
    </source>
</evidence>
<dbReference type="InterPro" id="IPR002110">
    <property type="entry name" value="Ankyrin_rpt"/>
</dbReference>
<protein>
    <submittedName>
        <fullName evidence="5">Serine/threonine protein kinase</fullName>
    </submittedName>
</protein>
<keyword evidence="5" id="KW-0418">Kinase</keyword>
<dbReference type="PANTHER" id="PTHR24171:SF9">
    <property type="entry name" value="ANKYRIN REPEAT DOMAIN-CONTAINING PROTEIN 39"/>
    <property type="match status" value="1"/>
</dbReference>
<dbReference type="PANTHER" id="PTHR24171">
    <property type="entry name" value="ANKYRIN REPEAT DOMAIN-CONTAINING PROTEIN 39-RELATED"/>
    <property type="match status" value="1"/>
</dbReference>
<evidence type="ECO:0000256" key="3">
    <source>
        <dbReference type="PROSITE-ProRule" id="PRU00023"/>
    </source>
</evidence>
<keyword evidence="2 3" id="KW-0040">ANK repeat</keyword>
<feature type="repeat" description="ANK" evidence="3">
    <location>
        <begin position="50"/>
        <end position="82"/>
    </location>
</feature>
<dbReference type="Gene3D" id="1.25.40.20">
    <property type="entry name" value="Ankyrin repeat-containing domain"/>
    <property type="match status" value="1"/>
</dbReference>
<dbReference type="SMART" id="SM00248">
    <property type="entry name" value="ANK"/>
    <property type="match status" value="2"/>
</dbReference>
<dbReference type="EMBL" id="BOQN01000065">
    <property type="protein sequence ID" value="GIM93259.1"/>
    <property type="molecule type" value="Genomic_DNA"/>
</dbReference>